<dbReference type="AlphaFoldDB" id="A0A699ZTV8"/>
<evidence type="ECO:0000256" key="1">
    <source>
        <dbReference type="SAM" id="MobiDB-lite"/>
    </source>
</evidence>
<name>A0A699ZTV8_HAELA</name>
<sequence>MALDHSLVQPRLPAPWEMDAWEGQLAKKVIKQMKEEGAAGTDWTMRFRGRRAGEGDDKKPEESGLARFKKVVASFKPANVQDFGKMFDPLALLILWLLCIVICE</sequence>
<accession>A0A699ZTV8</accession>
<feature type="region of interest" description="Disordered" evidence="1">
    <location>
        <begin position="44"/>
        <end position="63"/>
    </location>
</feature>
<protein>
    <submittedName>
        <fullName evidence="2">Uncharacterized protein</fullName>
    </submittedName>
</protein>
<organism evidence="2 3">
    <name type="scientific">Haematococcus lacustris</name>
    <name type="common">Green alga</name>
    <name type="synonym">Haematococcus pluvialis</name>
    <dbReference type="NCBI Taxonomy" id="44745"/>
    <lineage>
        <taxon>Eukaryota</taxon>
        <taxon>Viridiplantae</taxon>
        <taxon>Chlorophyta</taxon>
        <taxon>core chlorophytes</taxon>
        <taxon>Chlorophyceae</taxon>
        <taxon>CS clade</taxon>
        <taxon>Chlamydomonadales</taxon>
        <taxon>Haematococcaceae</taxon>
        <taxon>Haematococcus</taxon>
    </lineage>
</organism>
<comment type="caution">
    <text evidence="2">The sequence shown here is derived from an EMBL/GenBank/DDBJ whole genome shotgun (WGS) entry which is preliminary data.</text>
</comment>
<dbReference type="EMBL" id="BLLF01001896">
    <property type="protein sequence ID" value="GFH21738.1"/>
    <property type="molecule type" value="Genomic_DNA"/>
</dbReference>
<dbReference type="Proteomes" id="UP000485058">
    <property type="component" value="Unassembled WGS sequence"/>
</dbReference>
<feature type="compositionally biased region" description="Basic and acidic residues" evidence="1">
    <location>
        <begin position="51"/>
        <end position="63"/>
    </location>
</feature>
<gene>
    <name evidence="2" type="ORF">HaLaN_19100</name>
</gene>
<proteinExistence type="predicted"/>
<evidence type="ECO:0000313" key="2">
    <source>
        <dbReference type="EMBL" id="GFH21738.1"/>
    </source>
</evidence>
<keyword evidence="3" id="KW-1185">Reference proteome</keyword>
<evidence type="ECO:0000313" key="3">
    <source>
        <dbReference type="Proteomes" id="UP000485058"/>
    </source>
</evidence>
<reference evidence="2 3" key="1">
    <citation type="submission" date="2020-02" db="EMBL/GenBank/DDBJ databases">
        <title>Draft genome sequence of Haematococcus lacustris strain NIES-144.</title>
        <authorList>
            <person name="Morimoto D."/>
            <person name="Nakagawa S."/>
            <person name="Yoshida T."/>
            <person name="Sawayama S."/>
        </authorList>
    </citation>
    <scope>NUCLEOTIDE SEQUENCE [LARGE SCALE GENOMIC DNA]</scope>
    <source>
        <strain evidence="2 3">NIES-144</strain>
    </source>
</reference>